<evidence type="ECO:0000313" key="8">
    <source>
        <dbReference type="Proteomes" id="UP000515163"/>
    </source>
</evidence>
<feature type="transmembrane region" description="Helical" evidence="6">
    <location>
        <begin position="1181"/>
        <end position="1202"/>
    </location>
</feature>
<dbReference type="PANTHER" id="PTHR23036:SF151">
    <property type="entry name" value="FIBRONECTIN TYPE-III DOMAIN-CONTAINING PROTEIN"/>
    <property type="match status" value="1"/>
</dbReference>
<dbReference type="GeneID" id="116303839"/>
<feature type="domain" description="Fibronectin type-III" evidence="7">
    <location>
        <begin position="505"/>
        <end position="602"/>
    </location>
</feature>
<gene>
    <name evidence="9" type="primary">LOC116303839</name>
</gene>
<dbReference type="Proteomes" id="UP000515163">
    <property type="component" value="Unplaced"/>
</dbReference>
<feature type="domain" description="Fibronectin type-III" evidence="7">
    <location>
        <begin position="291"/>
        <end position="387"/>
    </location>
</feature>
<dbReference type="InterPro" id="IPR013783">
    <property type="entry name" value="Ig-like_fold"/>
</dbReference>
<dbReference type="Pfam" id="PF00041">
    <property type="entry name" value="fn3"/>
    <property type="match status" value="6"/>
</dbReference>
<evidence type="ECO:0000256" key="3">
    <source>
        <dbReference type="ARBA" id="ARBA00023157"/>
    </source>
</evidence>
<evidence type="ECO:0000256" key="4">
    <source>
        <dbReference type="ARBA" id="ARBA00023170"/>
    </source>
</evidence>
<feature type="domain" description="Fibronectin type-III" evidence="7">
    <location>
        <begin position="607"/>
        <end position="704"/>
    </location>
</feature>
<feature type="transmembrane region" description="Helical" evidence="6">
    <location>
        <begin position="934"/>
        <end position="954"/>
    </location>
</feature>
<feature type="domain" description="Fibronectin type-III" evidence="7">
    <location>
        <begin position="1"/>
        <end position="84"/>
    </location>
</feature>
<keyword evidence="6" id="KW-0812">Transmembrane</keyword>
<dbReference type="InterPro" id="IPR003961">
    <property type="entry name" value="FN3_dom"/>
</dbReference>
<dbReference type="GO" id="GO:0004896">
    <property type="term" value="F:cytokine receptor activity"/>
    <property type="evidence" value="ECO:0007669"/>
    <property type="project" value="TreeGrafter"/>
</dbReference>
<dbReference type="InterPro" id="IPR050379">
    <property type="entry name" value="Type-I_Cytokine_Rcpt"/>
</dbReference>
<dbReference type="Gene3D" id="1.10.287.70">
    <property type="match status" value="1"/>
</dbReference>
<feature type="domain" description="Fibronectin type-III" evidence="7">
    <location>
        <begin position="192"/>
        <end position="287"/>
    </location>
</feature>
<dbReference type="InParanoid" id="A0A6P8IQF3"/>
<keyword evidence="3" id="KW-1015">Disulfide bond</keyword>
<keyword evidence="6" id="KW-0472">Membrane</keyword>
<keyword evidence="8" id="KW-1185">Reference proteome</keyword>
<dbReference type="GO" id="GO:0009897">
    <property type="term" value="C:external side of plasma membrane"/>
    <property type="evidence" value="ECO:0007669"/>
    <property type="project" value="TreeGrafter"/>
</dbReference>
<evidence type="ECO:0000313" key="9">
    <source>
        <dbReference type="RefSeq" id="XP_031569306.1"/>
    </source>
</evidence>
<evidence type="ECO:0000256" key="6">
    <source>
        <dbReference type="SAM" id="Phobius"/>
    </source>
</evidence>
<dbReference type="PANTHER" id="PTHR23036">
    <property type="entry name" value="CYTOKINE RECEPTOR"/>
    <property type="match status" value="1"/>
</dbReference>
<dbReference type="Gene3D" id="2.60.40.10">
    <property type="entry name" value="Immunoglobulins"/>
    <property type="match status" value="8"/>
</dbReference>
<dbReference type="AlphaFoldDB" id="A0A6P8IQF3"/>
<dbReference type="FunFam" id="2.60.40.10:FF:000028">
    <property type="entry name" value="Neuronal cell adhesion molecule"/>
    <property type="match status" value="4"/>
</dbReference>
<keyword evidence="1" id="KW-0732">Signal</keyword>
<accession>A0A6P8IQF3</accession>
<reference evidence="9" key="1">
    <citation type="submission" date="2025-08" db="UniProtKB">
        <authorList>
            <consortium name="RefSeq"/>
        </authorList>
    </citation>
    <scope>IDENTIFICATION</scope>
    <source>
        <tissue evidence="9">Tentacle</tissue>
    </source>
</reference>
<dbReference type="SMART" id="SM00060">
    <property type="entry name" value="FN3"/>
    <property type="match status" value="7"/>
</dbReference>
<keyword evidence="2" id="KW-0677">Repeat</keyword>
<keyword evidence="5" id="KW-0325">Glycoprotein</keyword>
<evidence type="ECO:0000256" key="1">
    <source>
        <dbReference type="ARBA" id="ARBA00022729"/>
    </source>
</evidence>
<dbReference type="OrthoDB" id="5965404at2759"/>
<dbReference type="InterPro" id="IPR013099">
    <property type="entry name" value="K_chnl_dom"/>
</dbReference>
<evidence type="ECO:0000259" key="7">
    <source>
        <dbReference type="PROSITE" id="PS50853"/>
    </source>
</evidence>
<dbReference type="Pfam" id="PF07885">
    <property type="entry name" value="Ion_trans_2"/>
    <property type="match status" value="1"/>
</dbReference>
<dbReference type="GO" id="GO:0043235">
    <property type="term" value="C:receptor complex"/>
    <property type="evidence" value="ECO:0007669"/>
    <property type="project" value="TreeGrafter"/>
</dbReference>
<proteinExistence type="predicted"/>
<protein>
    <submittedName>
        <fullName evidence="9">Protein sidekick-2-like</fullName>
    </submittedName>
</protein>
<dbReference type="KEGG" id="aten:116303839"/>
<keyword evidence="6" id="KW-1133">Transmembrane helix</keyword>
<feature type="domain" description="Fibronectin type-III" evidence="7">
    <location>
        <begin position="89"/>
        <end position="187"/>
    </location>
</feature>
<dbReference type="RefSeq" id="XP_031569306.1">
    <property type="nucleotide sequence ID" value="XM_031713446.1"/>
</dbReference>
<sequence>MKVTWSSIPYNDRNGVILGYKIEFFDMYFGYLVENVTVPSIVREKEYHNLSIYNLYGVQVKGFTIIGDGPRNDLSETVARTEESVPIVAPSHLVGYNLSVHSILVQWYFDSNERNVLGVLLGFRIFLNGADNEPNFHPSTRDVKNDTNMIHFGGLWPYTVYNLSIAAYTRKGHGVISQPFLVKTDGKAPGLPPFPVKAHNTSSTSIQVSWREVDKHYHHGVLLGYKVIVRELLQSAVTINKTVPKGTNVTDINGLKIYTTYVIKVLAFNKYGEGEYDEEFATTDEDIPSRPPTLVTAWNTSSTSIQVSWQPLNDSYYEHGVLLGYQLTYHRTDERGDVENLVFCPDELTTNITELDKYVKYTITVRVFNSKGFGPVSPPVFCTTDEDVPDLGPLNLQGFNTSKSSIFVKWDPVPADERNGVLLGYNIMYNITNLAPSQSSRRKRRSVSSATFTALVQPGQENYTIYGLFPYTLYSIGIAGYTRIGVGHWSPAIYIRTNDEEPQIPPPDVMVFNTSSTSINVTWLAIPPPLVAGILTSYLIKYTELDDEGKNVTSLLKIVPATQLTIELTGLEKYTDYNITVRGATVEIGVESSPVMVRTHEDTPSKPPQNMTVVQTSYSTLNVSWKAIPKPFIHGILRGYIMFYKKTIDFWTGINHTMKFLPNMTSYQLTDLEPYTNYSVWMFGFTSVGNGTATTVKYAVTDEYVPSKSPVNVTAMNFTSHRSINVSWHPIPHGFVHGILRGYRVLYKKVMMQDEEWSGIQVNYTVQSQSLSTMIEDLDNYAVYQIQVLGFTIKGDGVISQSVYAETCRCSKELTTSWYMMEPYVTHNQSTTSGLIPRILEPLVTWCCGNCYNGHGQTDINLIHDGQGNNAQKSNATQVLVPNTDLMFPVYGFYGKTTHEDYGYLSVVTSPGISFITLTQEMTSVMFKSTSESWPLFVMMLVMVLLAGVLTWLLDSNQNPEHFPRPFIKGSYEGCWLAFISITTVGYGDRAPKSFWARILTLVNMLSGFILISLITANLSSDFVVTTIMASKKTLYMTKVGAITRSFEYSIAVRRNALVNTESEYYSYKDLNDALISEEIQGILVDTYIATSHPELFSASQFGGPPITRQLLPYESVYGVALERKTDKLRKCFNNYLKFNKDEISRIIEGNLKQPGVSEESAAEEMSSMIFDPSSKYFQYLYKYIGLALIGAVMSGLTYALLLRRKHSVQPRAQELQRIQRIQEARAMINDFYEAFSSSYREMKRRHREERLRCLKKTIESRTKDTCQEKNS</sequence>
<dbReference type="InterPro" id="IPR036116">
    <property type="entry name" value="FN3_sf"/>
</dbReference>
<dbReference type="CDD" id="cd00063">
    <property type="entry name" value="FN3"/>
    <property type="match status" value="7"/>
</dbReference>
<dbReference type="SUPFAM" id="SSF81324">
    <property type="entry name" value="Voltage-gated potassium channels"/>
    <property type="match status" value="1"/>
</dbReference>
<feature type="domain" description="Fibronectin type-III" evidence="7">
    <location>
        <begin position="392"/>
        <end position="500"/>
    </location>
</feature>
<dbReference type="SUPFAM" id="SSF49265">
    <property type="entry name" value="Fibronectin type III"/>
    <property type="match status" value="4"/>
</dbReference>
<evidence type="ECO:0000256" key="2">
    <source>
        <dbReference type="ARBA" id="ARBA00022737"/>
    </source>
</evidence>
<keyword evidence="4" id="KW-0675">Receptor</keyword>
<name>A0A6P8IQF3_ACTTE</name>
<feature type="transmembrane region" description="Helical" evidence="6">
    <location>
        <begin position="999"/>
        <end position="1019"/>
    </location>
</feature>
<organism evidence="8 9">
    <name type="scientific">Actinia tenebrosa</name>
    <name type="common">Australian red waratah sea anemone</name>
    <dbReference type="NCBI Taxonomy" id="6105"/>
    <lineage>
        <taxon>Eukaryota</taxon>
        <taxon>Metazoa</taxon>
        <taxon>Cnidaria</taxon>
        <taxon>Anthozoa</taxon>
        <taxon>Hexacorallia</taxon>
        <taxon>Actiniaria</taxon>
        <taxon>Actiniidae</taxon>
        <taxon>Actinia</taxon>
    </lineage>
</organism>
<dbReference type="GO" id="GO:0019955">
    <property type="term" value="F:cytokine binding"/>
    <property type="evidence" value="ECO:0007669"/>
    <property type="project" value="TreeGrafter"/>
</dbReference>
<dbReference type="PROSITE" id="PS50853">
    <property type="entry name" value="FN3"/>
    <property type="match status" value="8"/>
</dbReference>
<feature type="domain" description="Fibronectin type-III" evidence="7">
    <location>
        <begin position="709"/>
        <end position="810"/>
    </location>
</feature>
<evidence type="ECO:0000256" key="5">
    <source>
        <dbReference type="ARBA" id="ARBA00023180"/>
    </source>
</evidence>